<evidence type="ECO:0000256" key="4">
    <source>
        <dbReference type="ARBA" id="ARBA00022679"/>
    </source>
</evidence>
<evidence type="ECO:0000256" key="5">
    <source>
        <dbReference type="ARBA" id="ARBA00022729"/>
    </source>
</evidence>
<evidence type="ECO:0000313" key="7">
    <source>
        <dbReference type="Proteomes" id="UP000095283"/>
    </source>
</evidence>
<keyword evidence="4" id="KW-0808">Transferase</keyword>
<keyword evidence="7" id="KW-1185">Reference proteome</keyword>
<evidence type="ECO:0000313" key="8">
    <source>
        <dbReference type="WBParaSite" id="Hba_06220"/>
    </source>
</evidence>
<sequence>MVTLIALDKTVGFITNAGYNSIGEAVSSGTPCVLIPLIGDQWRNARLAEYRMIRKNQNSVI</sequence>
<proteinExistence type="inferred from homology"/>
<evidence type="ECO:0000256" key="2">
    <source>
        <dbReference type="ARBA" id="ARBA00012544"/>
    </source>
</evidence>
<dbReference type="GO" id="GO:0015020">
    <property type="term" value="F:glucuronosyltransferase activity"/>
    <property type="evidence" value="ECO:0007669"/>
    <property type="project" value="UniProtKB-EC"/>
</dbReference>
<comment type="catalytic activity">
    <reaction evidence="6">
        <text>glucuronate acceptor + UDP-alpha-D-glucuronate = acceptor beta-D-glucuronoside + UDP + H(+)</text>
        <dbReference type="Rhea" id="RHEA:21032"/>
        <dbReference type="ChEBI" id="CHEBI:15378"/>
        <dbReference type="ChEBI" id="CHEBI:58052"/>
        <dbReference type="ChEBI" id="CHEBI:58223"/>
        <dbReference type="ChEBI" id="CHEBI:132367"/>
        <dbReference type="ChEBI" id="CHEBI:132368"/>
        <dbReference type="EC" id="2.4.1.17"/>
    </reaction>
</comment>
<accession>A0A1I7WMB9</accession>
<dbReference type="PANTHER" id="PTHR48043">
    <property type="entry name" value="EG:EG0003.4 PROTEIN-RELATED"/>
    <property type="match status" value="1"/>
</dbReference>
<dbReference type="EC" id="2.4.1.17" evidence="2"/>
<dbReference type="WBParaSite" id="Hba_06220">
    <property type="protein sequence ID" value="Hba_06220"/>
    <property type="gene ID" value="Hba_06220"/>
</dbReference>
<dbReference type="SUPFAM" id="SSF53756">
    <property type="entry name" value="UDP-Glycosyltransferase/glycogen phosphorylase"/>
    <property type="match status" value="1"/>
</dbReference>
<dbReference type="Gene3D" id="3.40.50.2000">
    <property type="entry name" value="Glycogen Phosphorylase B"/>
    <property type="match status" value="1"/>
</dbReference>
<dbReference type="AlphaFoldDB" id="A0A1I7WMB9"/>
<dbReference type="InterPro" id="IPR050271">
    <property type="entry name" value="UDP-glycosyltransferase"/>
</dbReference>
<name>A0A1I7WMB9_HETBA</name>
<comment type="similarity">
    <text evidence="1">Belongs to the UDP-glycosyltransferase family.</text>
</comment>
<evidence type="ECO:0000256" key="6">
    <source>
        <dbReference type="ARBA" id="ARBA00047475"/>
    </source>
</evidence>
<keyword evidence="3" id="KW-0328">Glycosyltransferase</keyword>
<dbReference type="Proteomes" id="UP000095283">
    <property type="component" value="Unplaced"/>
</dbReference>
<reference evidence="8" key="1">
    <citation type="submission" date="2016-11" db="UniProtKB">
        <authorList>
            <consortium name="WormBaseParasite"/>
        </authorList>
    </citation>
    <scope>IDENTIFICATION</scope>
</reference>
<evidence type="ECO:0000256" key="3">
    <source>
        <dbReference type="ARBA" id="ARBA00022676"/>
    </source>
</evidence>
<evidence type="ECO:0000256" key="1">
    <source>
        <dbReference type="ARBA" id="ARBA00009995"/>
    </source>
</evidence>
<protein>
    <recommendedName>
        <fullName evidence="2">glucuronosyltransferase</fullName>
        <ecNumber evidence="2">2.4.1.17</ecNumber>
    </recommendedName>
</protein>
<organism evidence="7 8">
    <name type="scientific">Heterorhabditis bacteriophora</name>
    <name type="common">Entomopathogenic nematode worm</name>
    <dbReference type="NCBI Taxonomy" id="37862"/>
    <lineage>
        <taxon>Eukaryota</taxon>
        <taxon>Metazoa</taxon>
        <taxon>Ecdysozoa</taxon>
        <taxon>Nematoda</taxon>
        <taxon>Chromadorea</taxon>
        <taxon>Rhabditida</taxon>
        <taxon>Rhabditina</taxon>
        <taxon>Rhabditomorpha</taxon>
        <taxon>Strongyloidea</taxon>
        <taxon>Heterorhabditidae</taxon>
        <taxon>Heterorhabditis</taxon>
    </lineage>
</organism>
<dbReference type="PANTHER" id="PTHR48043:SF145">
    <property type="entry name" value="FI06409P-RELATED"/>
    <property type="match status" value="1"/>
</dbReference>
<keyword evidence="5" id="KW-0732">Signal</keyword>
<dbReference type="Pfam" id="PF00201">
    <property type="entry name" value="UDPGT"/>
    <property type="match status" value="1"/>
</dbReference>
<dbReference type="InterPro" id="IPR002213">
    <property type="entry name" value="UDP_glucos_trans"/>
</dbReference>